<dbReference type="Proteomes" id="UP000031631">
    <property type="component" value="Chromosome"/>
</dbReference>
<protein>
    <submittedName>
        <fullName evidence="5">RND family efflux transporter MFP subunit</fullName>
    </submittedName>
</protein>
<evidence type="ECO:0000313" key="5">
    <source>
        <dbReference type="EMBL" id="BAO43583.1"/>
    </source>
</evidence>
<evidence type="ECO:0000259" key="4">
    <source>
        <dbReference type="Pfam" id="PF25917"/>
    </source>
</evidence>
<keyword evidence="3" id="KW-0732">Signal</keyword>
<dbReference type="RefSeq" id="WP_082030556.1">
    <property type="nucleotide sequence ID" value="NZ_AP012273.1"/>
</dbReference>
<dbReference type="KEGG" id="tbn:TBH_C0645"/>
<feature type="domain" description="Multidrug resistance protein MdtA-like barrel-sandwich hybrid" evidence="4">
    <location>
        <begin position="58"/>
        <end position="221"/>
    </location>
</feature>
<accession>A0A7U6JHE2</accession>
<feature type="chain" id="PRO_5030572934" evidence="3">
    <location>
        <begin position="27"/>
        <end position="383"/>
    </location>
</feature>
<dbReference type="GO" id="GO:1990281">
    <property type="term" value="C:efflux pump complex"/>
    <property type="evidence" value="ECO:0007669"/>
    <property type="project" value="TreeGrafter"/>
</dbReference>
<sequence length="383" mass="41405">MSNIRIVRAAVVAFVISLGNPGSALAEDKNSFGEIFVVQASDRQPTVSIGGTVVPYKQVTLAAQIPGRVKYIAGIEGDAFKEGTLLVAIDDSELLAKRAAAYAQLSSAEAELRNAGVQYSRELWSPKSKAAPGGMGIPNLFDQMFTAPAEDFMGERDRGAERSADLYASTTRIEQARSAIMRARSEIQAIEAKLRDAKSLAPFDGVIMNKMVEVGDTVQPGVPMLRFADITWLQVELNIPARLVTGLQEMMVLKKAATFDDYAEPVDVRVAQIYPMADAQRHTIKVKFDIPQGISQPGMYAKINIPDTSHAAETGSLPVIPATAIRYRGSLPVVYVQNEEGKAELRLIREGRRMGNGMVTVLSGLAPGDKVWVNPRPGMISGS</sequence>
<organism evidence="5 6">
    <name type="scientific">Thiolapillus brandeum</name>
    <dbReference type="NCBI Taxonomy" id="1076588"/>
    <lineage>
        <taxon>Bacteria</taxon>
        <taxon>Pseudomonadati</taxon>
        <taxon>Pseudomonadota</taxon>
        <taxon>Gammaproteobacteria</taxon>
        <taxon>Chromatiales</taxon>
        <taxon>Sedimenticolaceae</taxon>
        <taxon>Thiolapillus</taxon>
    </lineage>
</organism>
<keyword evidence="6" id="KW-1185">Reference proteome</keyword>
<dbReference type="GO" id="GO:0015562">
    <property type="term" value="F:efflux transmembrane transporter activity"/>
    <property type="evidence" value="ECO:0007669"/>
    <property type="project" value="TreeGrafter"/>
</dbReference>
<keyword evidence="2" id="KW-0175">Coiled coil</keyword>
<reference evidence="5 6" key="1">
    <citation type="journal article" date="2014" name="PLoS ONE">
        <title>Physiological and genomic features of a novel sulfur-oxidizing gammaproteobacterium belonging to a previously uncultivated symbiotic lineage isolated from a hydrothermal vent.</title>
        <authorList>
            <person name="Nunoura T."/>
            <person name="Takaki Y."/>
            <person name="Kazama H."/>
            <person name="Kakuta J."/>
            <person name="Shimamura S."/>
            <person name="Makita H."/>
            <person name="Hirai M."/>
            <person name="Miyazaki M."/>
            <person name="Takai K."/>
        </authorList>
    </citation>
    <scope>NUCLEOTIDE SEQUENCE [LARGE SCALE GENOMIC DNA]</scope>
    <source>
        <strain evidence="5 6">Hiromi1</strain>
    </source>
</reference>
<dbReference type="InterPro" id="IPR058625">
    <property type="entry name" value="MdtA-like_BSH"/>
</dbReference>
<evidence type="ECO:0000256" key="3">
    <source>
        <dbReference type="SAM" id="SignalP"/>
    </source>
</evidence>
<dbReference type="AlphaFoldDB" id="A0A7U6JHE2"/>
<dbReference type="Pfam" id="PF25917">
    <property type="entry name" value="BSH_RND"/>
    <property type="match status" value="1"/>
</dbReference>
<feature type="signal peptide" evidence="3">
    <location>
        <begin position="1"/>
        <end position="26"/>
    </location>
</feature>
<dbReference type="Gene3D" id="2.40.30.170">
    <property type="match status" value="1"/>
</dbReference>
<dbReference type="OrthoDB" id="9806939at2"/>
<dbReference type="InterPro" id="IPR006143">
    <property type="entry name" value="RND_pump_MFP"/>
</dbReference>
<dbReference type="PANTHER" id="PTHR30469">
    <property type="entry name" value="MULTIDRUG RESISTANCE PROTEIN MDTA"/>
    <property type="match status" value="1"/>
</dbReference>
<dbReference type="Gene3D" id="1.10.287.470">
    <property type="entry name" value="Helix hairpin bin"/>
    <property type="match status" value="2"/>
</dbReference>
<dbReference type="EMBL" id="AP012273">
    <property type="protein sequence ID" value="BAO43583.1"/>
    <property type="molecule type" value="Genomic_DNA"/>
</dbReference>
<evidence type="ECO:0000256" key="2">
    <source>
        <dbReference type="SAM" id="Coils"/>
    </source>
</evidence>
<feature type="coiled-coil region" evidence="2">
    <location>
        <begin position="173"/>
        <end position="200"/>
    </location>
</feature>
<dbReference type="NCBIfam" id="TIGR01730">
    <property type="entry name" value="RND_mfp"/>
    <property type="match status" value="1"/>
</dbReference>
<dbReference type="Gene3D" id="2.40.50.100">
    <property type="match status" value="2"/>
</dbReference>
<evidence type="ECO:0000256" key="1">
    <source>
        <dbReference type="ARBA" id="ARBA00009477"/>
    </source>
</evidence>
<proteinExistence type="inferred from homology"/>
<dbReference type="Gene3D" id="2.40.420.20">
    <property type="match status" value="1"/>
</dbReference>
<evidence type="ECO:0000313" key="6">
    <source>
        <dbReference type="Proteomes" id="UP000031631"/>
    </source>
</evidence>
<gene>
    <name evidence="5" type="ORF">TBH_C0645</name>
</gene>
<dbReference type="PANTHER" id="PTHR30469:SF15">
    <property type="entry name" value="HLYD FAMILY OF SECRETION PROTEINS"/>
    <property type="match status" value="1"/>
</dbReference>
<name>A0A7U6JHE2_9GAMM</name>
<dbReference type="SUPFAM" id="SSF111369">
    <property type="entry name" value="HlyD-like secretion proteins"/>
    <property type="match status" value="2"/>
</dbReference>
<comment type="similarity">
    <text evidence="1">Belongs to the membrane fusion protein (MFP) (TC 8.A.1) family.</text>
</comment>